<organism evidence="1 2">
    <name type="scientific">Micromonospora sicca</name>
    <dbReference type="NCBI Taxonomy" id="2202420"/>
    <lineage>
        <taxon>Bacteria</taxon>
        <taxon>Bacillati</taxon>
        <taxon>Actinomycetota</taxon>
        <taxon>Actinomycetes</taxon>
        <taxon>Micromonosporales</taxon>
        <taxon>Micromonosporaceae</taxon>
        <taxon>Micromonospora</taxon>
    </lineage>
</organism>
<dbReference type="Gene3D" id="1.10.287.1060">
    <property type="entry name" value="ESAT-6-like"/>
    <property type="match status" value="1"/>
</dbReference>
<evidence type="ECO:0000313" key="1">
    <source>
        <dbReference type="EMBL" id="MDZ5494409.1"/>
    </source>
</evidence>
<proteinExistence type="predicted"/>
<evidence type="ECO:0000313" key="2">
    <source>
        <dbReference type="Proteomes" id="UP001290101"/>
    </source>
</evidence>
<sequence>MATVKVTDLAHQDAQKMLSIINNQMPQLINQLNSTGQQMSDPNNWDGPLAQKFRGEVWPQAKADLEKMKNSLAQLQQSVQKILTNISHAGGA</sequence>
<gene>
    <name evidence="1" type="ORF">U2F25_34035</name>
</gene>
<name>A0ABU5JP32_9ACTN</name>
<accession>A0ABU5JP32</accession>
<protein>
    <submittedName>
        <fullName evidence="1">Pyrophosphorylase</fullName>
    </submittedName>
</protein>
<keyword evidence="2" id="KW-1185">Reference proteome</keyword>
<dbReference type="RefSeq" id="WP_322443878.1">
    <property type="nucleotide sequence ID" value="NZ_JAXOTQ010000073.1"/>
</dbReference>
<dbReference type="Proteomes" id="UP001290101">
    <property type="component" value="Unassembled WGS sequence"/>
</dbReference>
<comment type="caution">
    <text evidence="1">The sequence shown here is derived from an EMBL/GenBank/DDBJ whole genome shotgun (WGS) entry which is preliminary data.</text>
</comment>
<dbReference type="EMBL" id="JAXOTQ010000073">
    <property type="protein sequence ID" value="MDZ5494409.1"/>
    <property type="molecule type" value="Genomic_DNA"/>
</dbReference>
<reference evidence="1 2" key="1">
    <citation type="submission" date="2023-12" db="EMBL/GenBank/DDBJ databases">
        <title>Micromonospora sp. nov., isolated from Atacama Desert.</title>
        <authorList>
            <person name="Carro L."/>
            <person name="Golinska P."/>
            <person name="Klenk H.-P."/>
            <person name="Goodfellow M."/>
        </authorList>
    </citation>
    <scope>NUCLEOTIDE SEQUENCE [LARGE SCALE GENOMIC DNA]</scope>
    <source>
        <strain evidence="1 2">4G53</strain>
    </source>
</reference>